<gene>
    <name evidence="1" type="ORF">DB32_007584</name>
</gene>
<dbReference type="Proteomes" id="UP000034883">
    <property type="component" value="Chromosome"/>
</dbReference>
<name>A0A0F6YM83_9BACT</name>
<keyword evidence="2" id="KW-1185">Reference proteome</keyword>
<dbReference type="KEGG" id="samy:DB32_007584"/>
<evidence type="ECO:0000313" key="1">
    <source>
        <dbReference type="EMBL" id="AKF10435.1"/>
    </source>
</evidence>
<proteinExistence type="predicted"/>
<sequence>MRSVEIAGGAIAALLALMAAPCRGDPPLEFRHESYVGVAPSADDDVTWTRVLWLDRGLLHVEARYGYEGDDIATALGGLHFAGGSTLTYDVHLALGLSAGATSGGVVAYRAELVLGTLDLSSEGELFVEWSQRAEAFFFTWTELGWSPIEWLRVGGAMQRTRFYQSARDVDAGPFAGVSSESIDVALYLFGLGTDETNGLVSIGVTF</sequence>
<organism evidence="1 2">
    <name type="scientific">Sandaracinus amylolyticus</name>
    <dbReference type="NCBI Taxonomy" id="927083"/>
    <lineage>
        <taxon>Bacteria</taxon>
        <taxon>Pseudomonadati</taxon>
        <taxon>Myxococcota</taxon>
        <taxon>Polyangia</taxon>
        <taxon>Polyangiales</taxon>
        <taxon>Sandaracinaceae</taxon>
        <taxon>Sandaracinus</taxon>
    </lineage>
</organism>
<dbReference type="STRING" id="927083.DB32_007584"/>
<evidence type="ECO:0000313" key="2">
    <source>
        <dbReference type="Proteomes" id="UP000034883"/>
    </source>
</evidence>
<reference evidence="1 2" key="1">
    <citation type="submission" date="2015-03" db="EMBL/GenBank/DDBJ databases">
        <title>Genome assembly of Sandaracinus amylolyticus DSM 53668.</title>
        <authorList>
            <person name="Sharma G."/>
            <person name="Subramanian S."/>
        </authorList>
    </citation>
    <scope>NUCLEOTIDE SEQUENCE [LARGE SCALE GENOMIC DNA]</scope>
    <source>
        <strain evidence="1 2">DSM 53668</strain>
    </source>
</reference>
<dbReference type="AlphaFoldDB" id="A0A0F6YM83"/>
<dbReference type="EMBL" id="CP011125">
    <property type="protein sequence ID" value="AKF10435.1"/>
    <property type="molecule type" value="Genomic_DNA"/>
</dbReference>
<accession>A0A0F6YM83</accession>
<protein>
    <submittedName>
        <fullName evidence="1">Uncharacterized protein</fullName>
    </submittedName>
</protein>